<sequence length="210" mass="23701">MMLKAILFDFDGTLADSKETFLSAYNELAQRHDYKKVTVEALDTLKSCSMRERCAMLGIPFHKIPFLVGEFSKRYQNSLTNIPLMVGVREMLGELSAAGYALAILSSNEEKNIRVFLKNHGLDCFSTVMCSKKLFAKDRLIRKYLKQNCLTPSQVVYIGDEERDILASRKSGIRVIWAAWGFDGIENVRKAGPDFIANHPEEVAPLVSEL</sequence>
<gene>
    <name evidence="1" type="ORF">SAMN02982927_02040</name>
</gene>
<dbReference type="PANTHER" id="PTHR43434:SF13">
    <property type="entry name" value="PHOSPHOGLYCOLATE PHOSPHATASE"/>
    <property type="match status" value="1"/>
</dbReference>
<dbReference type="NCBIfam" id="TIGR01549">
    <property type="entry name" value="HAD-SF-IA-v1"/>
    <property type="match status" value="1"/>
</dbReference>
<accession>A0A1I2SXR8</accession>
<dbReference type="SUPFAM" id="SSF56784">
    <property type="entry name" value="HAD-like"/>
    <property type="match status" value="1"/>
</dbReference>
<name>A0A1I2SXR8_9BACL</name>
<dbReference type="InterPro" id="IPR023198">
    <property type="entry name" value="PGP-like_dom2"/>
</dbReference>
<dbReference type="SFLD" id="SFLDS00003">
    <property type="entry name" value="Haloacid_Dehalogenase"/>
    <property type="match status" value="1"/>
</dbReference>
<dbReference type="GO" id="GO:0005829">
    <property type="term" value="C:cytosol"/>
    <property type="evidence" value="ECO:0007669"/>
    <property type="project" value="TreeGrafter"/>
</dbReference>
<dbReference type="OrthoDB" id="9792518at2"/>
<dbReference type="GO" id="GO:0006281">
    <property type="term" value="P:DNA repair"/>
    <property type="evidence" value="ECO:0007669"/>
    <property type="project" value="TreeGrafter"/>
</dbReference>
<dbReference type="SFLD" id="SFLDG01129">
    <property type="entry name" value="C1.5:_HAD__Beta-PGM__Phosphata"/>
    <property type="match status" value="1"/>
</dbReference>
<dbReference type="GO" id="GO:0008967">
    <property type="term" value="F:phosphoglycolate phosphatase activity"/>
    <property type="evidence" value="ECO:0007669"/>
    <property type="project" value="TreeGrafter"/>
</dbReference>
<dbReference type="STRING" id="269670.SAMN02982927_02040"/>
<protein>
    <submittedName>
        <fullName evidence="1">Phosphoglycolate phosphatase</fullName>
    </submittedName>
</protein>
<dbReference type="InterPro" id="IPR041492">
    <property type="entry name" value="HAD_2"/>
</dbReference>
<dbReference type="Proteomes" id="UP000198752">
    <property type="component" value="Unassembled WGS sequence"/>
</dbReference>
<dbReference type="Gene3D" id="3.40.50.1000">
    <property type="entry name" value="HAD superfamily/HAD-like"/>
    <property type="match status" value="1"/>
</dbReference>
<dbReference type="EMBL" id="FOOY01000013">
    <property type="protein sequence ID" value="SFG55787.1"/>
    <property type="molecule type" value="Genomic_DNA"/>
</dbReference>
<dbReference type="PANTHER" id="PTHR43434">
    <property type="entry name" value="PHOSPHOGLYCOLATE PHOSPHATASE"/>
    <property type="match status" value="1"/>
</dbReference>
<dbReference type="InterPro" id="IPR023214">
    <property type="entry name" value="HAD_sf"/>
</dbReference>
<dbReference type="AlphaFoldDB" id="A0A1I2SXR8"/>
<dbReference type="InterPro" id="IPR006439">
    <property type="entry name" value="HAD-SF_hydro_IA"/>
</dbReference>
<dbReference type="Pfam" id="PF13419">
    <property type="entry name" value="HAD_2"/>
    <property type="match status" value="1"/>
</dbReference>
<evidence type="ECO:0000313" key="2">
    <source>
        <dbReference type="Proteomes" id="UP000198752"/>
    </source>
</evidence>
<reference evidence="2" key="1">
    <citation type="submission" date="2016-10" db="EMBL/GenBank/DDBJ databases">
        <authorList>
            <person name="Varghese N."/>
            <person name="Submissions S."/>
        </authorList>
    </citation>
    <scope>NUCLEOTIDE SEQUENCE [LARGE SCALE GENOMIC DNA]</scope>
    <source>
        <strain evidence="2">ATCC 700379</strain>
    </source>
</reference>
<dbReference type="InterPro" id="IPR050155">
    <property type="entry name" value="HAD-like_hydrolase_sf"/>
</dbReference>
<keyword evidence="2" id="KW-1185">Reference proteome</keyword>
<dbReference type="Gene3D" id="1.10.150.240">
    <property type="entry name" value="Putative phosphatase, domain 2"/>
    <property type="match status" value="1"/>
</dbReference>
<dbReference type="InterPro" id="IPR036412">
    <property type="entry name" value="HAD-like_sf"/>
</dbReference>
<organism evidence="1 2">
    <name type="scientific">Sporolactobacillus nakayamae</name>
    <dbReference type="NCBI Taxonomy" id="269670"/>
    <lineage>
        <taxon>Bacteria</taxon>
        <taxon>Bacillati</taxon>
        <taxon>Bacillota</taxon>
        <taxon>Bacilli</taxon>
        <taxon>Bacillales</taxon>
        <taxon>Sporolactobacillaceae</taxon>
        <taxon>Sporolactobacillus</taxon>
    </lineage>
</organism>
<proteinExistence type="predicted"/>
<evidence type="ECO:0000313" key="1">
    <source>
        <dbReference type="EMBL" id="SFG55787.1"/>
    </source>
</evidence>